<reference evidence="2" key="1">
    <citation type="submission" date="2011-05" db="EMBL/GenBank/DDBJ databases">
        <title>Unity in variety -- the pan-genome of the Chlamydiae.</title>
        <authorList>
            <person name="Collingro A."/>
            <person name="Tischler P."/>
            <person name="Weinmaier T."/>
            <person name="Penz T."/>
            <person name="Heinz E."/>
            <person name="Brunham R.C."/>
            <person name="Read T.D."/>
            <person name="Bavoil P.M."/>
            <person name="Sachse K."/>
            <person name="Kahane S."/>
            <person name="Friedman M.G."/>
            <person name="Rattei T."/>
            <person name="Myers G.S.A."/>
            <person name="Horn M."/>
        </authorList>
    </citation>
    <scope>NUCLEOTIDE SEQUENCE</scope>
    <source>
        <strain evidence="2">2032/99</strain>
    </source>
</reference>
<feature type="region of interest" description="Disordered" evidence="1">
    <location>
        <begin position="55"/>
        <end position="76"/>
    </location>
</feature>
<protein>
    <submittedName>
        <fullName evidence="2">Uncharacterized protein</fullName>
    </submittedName>
</protein>
<proteinExistence type="predicted"/>
<evidence type="ECO:0000313" key="2">
    <source>
        <dbReference type="EMBL" id="CCB90444.1"/>
    </source>
</evidence>
<dbReference type="AlphaFoldDB" id="F8LAD5"/>
<feature type="non-terminal residue" evidence="2">
    <location>
        <position position="1"/>
    </location>
</feature>
<evidence type="ECO:0000256" key="1">
    <source>
        <dbReference type="SAM" id="MobiDB-lite"/>
    </source>
</evidence>
<sequence>DPQEGHFLPQVHAASLRSFKASESKDLSLMAPGELRTTCPLLTGLIPSWPHSPPLPSAARELHSPSKVTSLFPWPQ</sequence>
<name>F8LAD5_9BACT</name>
<gene>
    <name evidence="2" type="ORF">WCH_CE14010</name>
</gene>
<accession>F8LAD5</accession>
<organism evidence="2">
    <name type="scientific">Waddlia chondrophila 2032/99</name>
    <dbReference type="NCBI Taxonomy" id="765953"/>
    <lineage>
        <taxon>Bacteria</taxon>
        <taxon>Pseudomonadati</taxon>
        <taxon>Chlamydiota</taxon>
        <taxon>Chlamydiia</taxon>
        <taxon>Parachlamydiales</taxon>
        <taxon>Waddliaceae</taxon>
        <taxon>Waddlia</taxon>
    </lineage>
</organism>
<dbReference type="EMBL" id="FR872614">
    <property type="protein sequence ID" value="CCB90444.1"/>
    <property type="molecule type" value="Genomic_DNA"/>
</dbReference>